<organism evidence="1 2">
    <name type="scientific">Mycolicibacterium sarraceniae</name>
    <dbReference type="NCBI Taxonomy" id="1534348"/>
    <lineage>
        <taxon>Bacteria</taxon>
        <taxon>Bacillati</taxon>
        <taxon>Actinomycetota</taxon>
        <taxon>Actinomycetes</taxon>
        <taxon>Mycobacteriales</taxon>
        <taxon>Mycobacteriaceae</taxon>
        <taxon>Mycolicibacterium</taxon>
    </lineage>
</organism>
<name>A0A7I7SU30_9MYCO</name>
<sequence length="261" mass="28233">MEVTEMPTQRGQYNRSGVEAARRSILESHNQFWRTADIDTAPSTAQRLLADLVKRGELRHIRRGLYWRGTKTPLGMAPPAPQALAIELAGGPGAGPAGLSAANALRLSTQIPRRADYALVGRPPTSAPTVRFVDRSTRRGRAEHALAPTEVAALEVLDGWDRLIETGPEEAMDRLSELIKSGSIDAPRMASAGATEPGPSRARLRHLMHRAGRPDLADAVPAADPRTAAQALFGLASVDRRWERRPRGGPSSLSVPMWSLV</sequence>
<evidence type="ECO:0008006" key="3">
    <source>
        <dbReference type="Google" id="ProtNLM"/>
    </source>
</evidence>
<evidence type="ECO:0000313" key="1">
    <source>
        <dbReference type="EMBL" id="BBY60522.1"/>
    </source>
</evidence>
<dbReference type="KEGG" id="msar:MSAR_36580"/>
<dbReference type="Proteomes" id="UP000466445">
    <property type="component" value="Chromosome"/>
</dbReference>
<accession>A0A7I7SU30</accession>
<proteinExistence type="predicted"/>
<evidence type="ECO:0000313" key="2">
    <source>
        <dbReference type="Proteomes" id="UP000466445"/>
    </source>
</evidence>
<protein>
    <recommendedName>
        <fullName evidence="3">AbiEi antitoxin C-terminal domain-containing protein</fullName>
    </recommendedName>
</protein>
<dbReference type="AlphaFoldDB" id="A0A7I7SU30"/>
<dbReference type="EMBL" id="AP022595">
    <property type="protein sequence ID" value="BBY60522.1"/>
    <property type="molecule type" value="Genomic_DNA"/>
</dbReference>
<gene>
    <name evidence="1" type="ORF">MSAR_36580</name>
</gene>
<keyword evidence="2" id="KW-1185">Reference proteome</keyword>
<reference evidence="1 2" key="1">
    <citation type="journal article" date="2019" name="Emerg. Microbes Infect.">
        <title>Comprehensive subspecies identification of 175 nontuberculous mycobacteria species based on 7547 genomic profiles.</title>
        <authorList>
            <person name="Matsumoto Y."/>
            <person name="Kinjo T."/>
            <person name="Motooka D."/>
            <person name="Nabeya D."/>
            <person name="Jung N."/>
            <person name="Uechi K."/>
            <person name="Horii T."/>
            <person name="Iida T."/>
            <person name="Fujita J."/>
            <person name="Nakamura S."/>
        </authorList>
    </citation>
    <scope>NUCLEOTIDE SEQUENCE [LARGE SCALE GENOMIC DNA]</scope>
    <source>
        <strain evidence="1 2">JCM 30395</strain>
    </source>
</reference>
<dbReference type="RefSeq" id="WP_179965010.1">
    <property type="nucleotide sequence ID" value="NZ_AP022595.1"/>
</dbReference>